<protein>
    <submittedName>
        <fullName evidence="1">DUF1573 domain-containing protein</fullName>
    </submittedName>
</protein>
<dbReference type="InterPro" id="IPR011467">
    <property type="entry name" value="DUF1573"/>
</dbReference>
<dbReference type="RefSeq" id="WP_212193342.1">
    <property type="nucleotide sequence ID" value="NZ_JAGTAR010000062.1"/>
</dbReference>
<gene>
    <name evidence="1" type="ORF">KDU71_22300</name>
</gene>
<dbReference type="PANTHER" id="PTHR37833">
    <property type="entry name" value="LIPOPROTEIN-RELATED"/>
    <property type="match status" value="1"/>
</dbReference>
<accession>A0A941J108</accession>
<evidence type="ECO:0000313" key="1">
    <source>
        <dbReference type="EMBL" id="MBR8538319.1"/>
    </source>
</evidence>
<dbReference type="EMBL" id="JAGTAR010000062">
    <property type="protein sequence ID" value="MBR8538319.1"/>
    <property type="molecule type" value="Genomic_DNA"/>
</dbReference>
<evidence type="ECO:0000313" key="2">
    <source>
        <dbReference type="Proteomes" id="UP000679220"/>
    </source>
</evidence>
<dbReference type="InterPro" id="IPR013783">
    <property type="entry name" value="Ig-like_fold"/>
</dbReference>
<keyword evidence="2" id="KW-1185">Reference proteome</keyword>
<dbReference type="PANTHER" id="PTHR37833:SF1">
    <property type="entry name" value="SIGNAL PEPTIDE PROTEIN"/>
    <property type="match status" value="1"/>
</dbReference>
<proteinExistence type="predicted"/>
<dbReference type="Pfam" id="PF07610">
    <property type="entry name" value="DUF1573"/>
    <property type="match status" value="1"/>
</dbReference>
<organism evidence="1 2">
    <name type="scientific">Carboxylicivirga sediminis</name>
    <dbReference type="NCBI Taxonomy" id="2006564"/>
    <lineage>
        <taxon>Bacteria</taxon>
        <taxon>Pseudomonadati</taxon>
        <taxon>Bacteroidota</taxon>
        <taxon>Bacteroidia</taxon>
        <taxon>Marinilabiliales</taxon>
        <taxon>Marinilabiliaceae</taxon>
        <taxon>Carboxylicivirga</taxon>
    </lineage>
</organism>
<dbReference type="Proteomes" id="UP000679220">
    <property type="component" value="Unassembled WGS sequence"/>
</dbReference>
<dbReference type="AlphaFoldDB" id="A0A941J108"/>
<name>A0A941J108_9BACT</name>
<reference evidence="1" key="1">
    <citation type="journal article" date="2018" name="Int. J. Syst. Evol. Microbiol.">
        <title>Carboxylicivirga sediminis sp. nov., isolated from coastal sediment.</title>
        <authorList>
            <person name="Wang F.Q."/>
            <person name="Ren L.H."/>
            <person name="Zou R.J."/>
            <person name="Sun Y.Z."/>
            <person name="Liu X.J."/>
            <person name="Jiang F."/>
            <person name="Liu L.J."/>
        </authorList>
    </citation>
    <scope>NUCLEOTIDE SEQUENCE</scope>
    <source>
        <strain evidence="1">JR1</strain>
    </source>
</reference>
<dbReference type="PROSITE" id="PS51257">
    <property type="entry name" value="PROKAR_LIPOPROTEIN"/>
    <property type="match status" value="1"/>
</dbReference>
<sequence>MKAGTFLLLVILVFGCVGKKQKSSITSEGKGRLRFVELTYNFGELKHGDIVGHRFAVINEGAYPVVIQNVEHGCGCTDAMFQKKPIEPKDTVFVEVIFDTKGWTGRQVKQVVVMANDSIQKHELLVWASIK</sequence>
<dbReference type="Gene3D" id="2.60.40.10">
    <property type="entry name" value="Immunoglobulins"/>
    <property type="match status" value="1"/>
</dbReference>
<comment type="caution">
    <text evidence="1">The sequence shown here is derived from an EMBL/GenBank/DDBJ whole genome shotgun (WGS) entry which is preliminary data.</text>
</comment>
<reference evidence="1" key="2">
    <citation type="submission" date="2021-04" db="EMBL/GenBank/DDBJ databases">
        <authorList>
            <person name="Zhang T."/>
            <person name="Zhang Y."/>
            <person name="Lu D."/>
            <person name="Zuo D."/>
            <person name="Du Z."/>
        </authorList>
    </citation>
    <scope>NUCLEOTIDE SEQUENCE</scope>
    <source>
        <strain evidence="1">JR1</strain>
    </source>
</reference>